<comment type="caution">
    <text evidence="7">The sequence shown here is derived from an EMBL/GenBank/DDBJ whole genome shotgun (WGS) entry which is preliminary data.</text>
</comment>
<dbReference type="EMBL" id="SRYO01000001">
    <property type="protein sequence ID" value="TGY39263.1"/>
    <property type="molecule type" value="Genomic_DNA"/>
</dbReference>
<dbReference type="Proteomes" id="UP000309893">
    <property type="component" value="Unassembled WGS sequence"/>
</dbReference>
<sequence length="615" mass="67897">MTERPQTAAVQRIRFPWPDQEDSVPLYVRADAPLRWSRSLLRAPARSTVSFDTYFGAFPAGYWRDHASVSHVTLTGRAEGAVRLTLFGASDADSRAVITARDVVDDSFSLQASTDAWAWLWLEVEALEGEIAIGDIEWRLEEVSTGQVAVCITTHNRPSDCVRVLERLAEETTAEFVPQIIVVDQGSTPATDALGWDQAAARLGDRLRYIVQPNLGGSGGYSRGLSEALDGVARYMLLLDDDIVLEPESLSRMVAFADRAPFPTIVGAQMLSLTEPTLLHSYGERVRSRGFWWSPVASDLAPTDLASHTPATTPAMRSVYDVDFNGWWMCLLPRATVVQIGMALPYFIKWDDVEYGLRARAAGTRTVTLPGAAVWHMPWTGKDDGLDWQAYHQLRNRIVTALLHAPGTRGGGVLGASFAQDLNHILCLQYGSEAARAVALRDVLSGPDHLYRTLQTRAEDMRELMRRAGQIVVPDGELPVVGTRPAPRAPRGAVDSVGRLLRIVIHQLRPVQSAGVVSVALDRAAGKWWALGLQDSALVRSATGRGAFVAYRRRRLALSLVVEASVLRLRLWARWPSLRTSYRRALPDLVSRARWEEAFMSSTVRVDTPETDGTE</sequence>
<dbReference type="SUPFAM" id="SSF53448">
    <property type="entry name" value="Nucleotide-diphospho-sugar transferases"/>
    <property type="match status" value="1"/>
</dbReference>
<dbReference type="Pfam" id="PF19320">
    <property type="entry name" value="GlfT2_domain3"/>
    <property type="match status" value="1"/>
</dbReference>
<dbReference type="InterPro" id="IPR029044">
    <property type="entry name" value="Nucleotide-diphossugar_trans"/>
</dbReference>
<evidence type="ECO:0000256" key="1">
    <source>
        <dbReference type="ARBA" id="ARBA00004776"/>
    </source>
</evidence>
<name>A0A4S2DEQ3_9MICO</name>
<protein>
    <submittedName>
        <fullName evidence="7">Glycosyltransferase family 2 protein</fullName>
    </submittedName>
</protein>
<evidence type="ECO:0000256" key="2">
    <source>
        <dbReference type="ARBA" id="ARBA00006739"/>
    </source>
</evidence>
<evidence type="ECO:0000259" key="6">
    <source>
        <dbReference type="Pfam" id="PF19320"/>
    </source>
</evidence>
<dbReference type="InterPro" id="IPR045699">
    <property type="entry name" value="GlfT2_C"/>
</dbReference>
<comment type="similarity">
    <text evidence="2">Belongs to the glycosyltransferase 2 family.</text>
</comment>
<dbReference type="Gene3D" id="3.90.550.60">
    <property type="match status" value="1"/>
</dbReference>
<dbReference type="OrthoDB" id="3225550at2"/>
<dbReference type="PANTHER" id="PTHR43179:SF12">
    <property type="entry name" value="GALACTOFURANOSYLTRANSFERASE GLFT2"/>
    <property type="match status" value="1"/>
</dbReference>
<dbReference type="Pfam" id="PF13641">
    <property type="entry name" value="Glyco_tranf_2_3"/>
    <property type="match status" value="1"/>
</dbReference>
<feature type="domain" description="Galactofuranosyltransferase GlfT2 N-terminal" evidence="5">
    <location>
        <begin position="12"/>
        <end position="138"/>
    </location>
</feature>
<reference evidence="7 8" key="1">
    <citation type="submission" date="2019-04" db="EMBL/GenBank/DDBJ databases">
        <title>Microbes associate with the intestines of laboratory mice.</title>
        <authorList>
            <person name="Navarre W."/>
            <person name="Wong E."/>
            <person name="Huang K."/>
            <person name="Tropini C."/>
            <person name="Ng K."/>
            <person name="Yu B."/>
        </authorList>
    </citation>
    <scope>NUCLEOTIDE SEQUENCE [LARGE SCALE GENOMIC DNA]</scope>
    <source>
        <strain evidence="7 8">NM46_B2-13</strain>
    </source>
</reference>
<evidence type="ECO:0000256" key="3">
    <source>
        <dbReference type="ARBA" id="ARBA00022676"/>
    </source>
</evidence>
<evidence type="ECO:0000313" key="8">
    <source>
        <dbReference type="Proteomes" id="UP000309893"/>
    </source>
</evidence>
<proteinExistence type="inferred from homology"/>
<dbReference type="InterPro" id="IPR040492">
    <property type="entry name" value="GlfT2_N"/>
</dbReference>
<organism evidence="7 8">
    <name type="scientific">Microbacterium laevaniformans</name>
    <dbReference type="NCBI Taxonomy" id="36807"/>
    <lineage>
        <taxon>Bacteria</taxon>
        <taxon>Bacillati</taxon>
        <taxon>Actinomycetota</taxon>
        <taxon>Actinomycetes</taxon>
        <taxon>Micrococcales</taxon>
        <taxon>Microbacteriaceae</taxon>
        <taxon>Microbacterium</taxon>
    </lineage>
</organism>
<dbReference type="Pfam" id="PF17994">
    <property type="entry name" value="Glft2_N"/>
    <property type="match status" value="1"/>
</dbReference>
<gene>
    <name evidence="7" type="ORF">E5344_01270</name>
</gene>
<keyword evidence="3" id="KW-0328">Glycosyltransferase</keyword>
<dbReference type="RefSeq" id="WP_135948439.1">
    <property type="nucleotide sequence ID" value="NZ_CP158846.1"/>
</dbReference>
<dbReference type="AlphaFoldDB" id="A0A4S2DEQ3"/>
<comment type="pathway">
    <text evidence="1">Cell wall biogenesis; cell wall polysaccharide biosynthesis.</text>
</comment>
<accession>A0A4S2DEQ3</accession>
<evidence type="ECO:0000256" key="4">
    <source>
        <dbReference type="ARBA" id="ARBA00022679"/>
    </source>
</evidence>
<dbReference type="GO" id="GO:0016757">
    <property type="term" value="F:glycosyltransferase activity"/>
    <property type="evidence" value="ECO:0007669"/>
    <property type="project" value="UniProtKB-KW"/>
</dbReference>
<keyword evidence="4 7" id="KW-0808">Transferase</keyword>
<evidence type="ECO:0000313" key="7">
    <source>
        <dbReference type="EMBL" id="TGY39263.1"/>
    </source>
</evidence>
<dbReference type="PANTHER" id="PTHR43179">
    <property type="entry name" value="RHAMNOSYLTRANSFERASE WBBL"/>
    <property type="match status" value="1"/>
</dbReference>
<feature type="domain" description="Galactofuranosyltransferase-2 C-terminal" evidence="6">
    <location>
        <begin position="418"/>
        <end position="600"/>
    </location>
</feature>
<evidence type="ECO:0000259" key="5">
    <source>
        <dbReference type="Pfam" id="PF17994"/>
    </source>
</evidence>